<dbReference type="Gene3D" id="3.40.50.12780">
    <property type="entry name" value="N-terminal domain of ligase-like"/>
    <property type="match status" value="1"/>
</dbReference>
<comment type="similarity">
    <text evidence="2">Belongs to the ATP-dependent AMP-binding enzyme family.</text>
</comment>
<keyword evidence="7" id="KW-1185">Reference proteome</keyword>
<evidence type="ECO:0000256" key="1">
    <source>
        <dbReference type="ARBA" id="ARBA00004275"/>
    </source>
</evidence>
<dbReference type="PANTHER" id="PTHR24096">
    <property type="entry name" value="LONG-CHAIN-FATTY-ACID--COA LIGASE"/>
    <property type="match status" value="1"/>
</dbReference>
<keyword evidence="3" id="KW-0436">Ligase</keyword>
<dbReference type="Pfam" id="PF00501">
    <property type="entry name" value="AMP-binding"/>
    <property type="match status" value="1"/>
</dbReference>
<dbReference type="SUPFAM" id="SSF56801">
    <property type="entry name" value="Acetyl-CoA synthetase-like"/>
    <property type="match status" value="1"/>
</dbReference>
<reference evidence="6" key="2">
    <citation type="submission" date="2022-10" db="EMBL/GenBank/DDBJ databases">
        <authorList>
            <consortium name="ENA_rothamsted_submissions"/>
            <consortium name="culmorum"/>
            <person name="King R."/>
        </authorList>
    </citation>
    <scope>NUCLEOTIDE SEQUENCE</scope>
</reference>
<evidence type="ECO:0000259" key="5">
    <source>
        <dbReference type="Pfam" id="PF00501"/>
    </source>
</evidence>
<keyword evidence="4" id="KW-0576">Peroxisome</keyword>
<dbReference type="PROSITE" id="PS00455">
    <property type="entry name" value="AMP_BINDING"/>
    <property type="match status" value="1"/>
</dbReference>
<dbReference type="InterPro" id="IPR020845">
    <property type="entry name" value="AMP-binding_CS"/>
</dbReference>
<dbReference type="PANTHER" id="PTHR24096:SF149">
    <property type="entry name" value="AMP-BINDING DOMAIN-CONTAINING PROTEIN-RELATED"/>
    <property type="match status" value="1"/>
</dbReference>
<dbReference type="GO" id="GO:0005777">
    <property type="term" value="C:peroxisome"/>
    <property type="evidence" value="ECO:0007669"/>
    <property type="project" value="UniProtKB-SubCell"/>
</dbReference>
<name>A0A9P0C8E1_9NEOP</name>
<dbReference type="AlphaFoldDB" id="A0A9P0C8E1"/>
<proteinExistence type="inferred from homology"/>
<organism evidence="6 7">
    <name type="scientific">Diatraea saccharalis</name>
    <name type="common">sugarcane borer</name>
    <dbReference type="NCBI Taxonomy" id="40085"/>
    <lineage>
        <taxon>Eukaryota</taxon>
        <taxon>Metazoa</taxon>
        <taxon>Ecdysozoa</taxon>
        <taxon>Arthropoda</taxon>
        <taxon>Hexapoda</taxon>
        <taxon>Insecta</taxon>
        <taxon>Pterygota</taxon>
        <taxon>Neoptera</taxon>
        <taxon>Endopterygota</taxon>
        <taxon>Lepidoptera</taxon>
        <taxon>Glossata</taxon>
        <taxon>Ditrysia</taxon>
        <taxon>Pyraloidea</taxon>
        <taxon>Crambidae</taxon>
        <taxon>Crambinae</taxon>
        <taxon>Diatraea</taxon>
    </lineage>
</organism>
<feature type="domain" description="AMP-dependent synthetase/ligase" evidence="5">
    <location>
        <begin position="55"/>
        <end position="371"/>
    </location>
</feature>
<evidence type="ECO:0000256" key="4">
    <source>
        <dbReference type="ARBA" id="ARBA00023140"/>
    </source>
</evidence>
<dbReference type="OrthoDB" id="6614653at2759"/>
<comment type="subcellular location">
    <subcellularLocation>
        <location evidence="1">Peroxisome</location>
    </subcellularLocation>
</comment>
<dbReference type="InterPro" id="IPR042099">
    <property type="entry name" value="ANL_N_sf"/>
</dbReference>
<dbReference type="EMBL" id="OU893345">
    <property type="protein sequence ID" value="CAH0750074.1"/>
    <property type="molecule type" value="Genomic_DNA"/>
</dbReference>
<gene>
    <name evidence="6" type="ORF">DIATSA_LOCUS3455</name>
</gene>
<dbReference type="InterPro" id="IPR000873">
    <property type="entry name" value="AMP-dep_synth/lig_dom"/>
</dbReference>
<evidence type="ECO:0000256" key="3">
    <source>
        <dbReference type="ARBA" id="ARBA00022598"/>
    </source>
</evidence>
<accession>A0A9P0C8E1</accession>
<dbReference type="GO" id="GO:0016405">
    <property type="term" value="F:CoA-ligase activity"/>
    <property type="evidence" value="ECO:0007669"/>
    <property type="project" value="TreeGrafter"/>
</dbReference>
<evidence type="ECO:0000313" key="6">
    <source>
        <dbReference type="EMBL" id="CAH0750074.1"/>
    </source>
</evidence>
<reference evidence="6" key="1">
    <citation type="submission" date="2021-12" db="EMBL/GenBank/DDBJ databases">
        <authorList>
            <person name="King R."/>
        </authorList>
    </citation>
    <scope>NUCLEOTIDE SEQUENCE</scope>
</reference>
<sequence>MSHAILRGCPTEAQLYLDTIIDATRESLKNGNNKKERSQVNLGEIIYYSMKRNLDGIFMINGASGETISNRQILSTALPLALAISSNYEAGTVIMLLMRNHQYMAATYYASIFANVVPLLVDPNSTAYELRHFLNLVSPSAVFCDHDLYDDVKNALNDLMNTQIKTIISDDSERLEEFFKGHITNLDNCLGHRISQATPKTDVLLIPTSGSTGLSKATILTHGGVVAQLPVIWAYHNSFPRPEKLALLLSSAQWMTYTILMTTCPVYGVSLLMTPKKPTTEHVLQIIDTYRPTWGLLGPTFAKSLAASAVPSQLSSIGTIVTAGAPLTENIVTLLKEKLSQSASLRNGIGMTETQSFIAISDNDRQWTTNGKIVNIMLYKASNIML</sequence>
<protein>
    <recommendedName>
        <fullName evidence="5">AMP-dependent synthetase/ligase domain-containing protein</fullName>
    </recommendedName>
</protein>
<evidence type="ECO:0000256" key="2">
    <source>
        <dbReference type="ARBA" id="ARBA00006432"/>
    </source>
</evidence>
<evidence type="ECO:0000313" key="7">
    <source>
        <dbReference type="Proteomes" id="UP001153714"/>
    </source>
</evidence>
<dbReference type="Proteomes" id="UP001153714">
    <property type="component" value="Chromosome 14"/>
</dbReference>